<organism evidence="1 2">
    <name type="scientific">Citrus sinensis</name>
    <name type="common">Sweet orange</name>
    <name type="synonym">Citrus aurantium var. sinensis</name>
    <dbReference type="NCBI Taxonomy" id="2711"/>
    <lineage>
        <taxon>Eukaryota</taxon>
        <taxon>Viridiplantae</taxon>
        <taxon>Streptophyta</taxon>
        <taxon>Embryophyta</taxon>
        <taxon>Tracheophyta</taxon>
        <taxon>Spermatophyta</taxon>
        <taxon>Magnoliopsida</taxon>
        <taxon>eudicotyledons</taxon>
        <taxon>Gunneridae</taxon>
        <taxon>Pentapetalae</taxon>
        <taxon>rosids</taxon>
        <taxon>malvids</taxon>
        <taxon>Sapindales</taxon>
        <taxon>Rutaceae</taxon>
        <taxon>Aurantioideae</taxon>
        <taxon>Citrus</taxon>
    </lineage>
</organism>
<keyword evidence="2" id="KW-1185">Reference proteome</keyword>
<dbReference type="EMBL" id="KK784875">
    <property type="protein sequence ID" value="KDO81844.1"/>
    <property type="molecule type" value="Genomic_DNA"/>
</dbReference>
<accession>A0A067GQF7</accession>
<evidence type="ECO:0000313" key="1">
    <source>
        <dbReference type="EMBL" id="KDO81844.1"/>
    </source>
</evidence>
<reference evidence="1 2" key="1">
    <citation type="submission" date="2014-04" db="EMBL/GenBank/DDBJ databases">
        <authorList>
            <consortium name="International Citrus Genome Consortium"/>
            <person name="Gmitter F."/>
            <person name="Chen C."/>
            <person name="Farmerie W."/>
            <person name="Harkins T."/>
            <person name="Desany B."/>
            <person name="Mohiuddin M."/>
            <person name="Kodira C."/>
            <person name="Borodovsky M."/>
            <person name="Lomsadze A."/>
            <person name="Burns P."/>
            <person name="Jenkins J."/>
            <person name="Prochnik S."/>
            <person name="Shu S."/>
            <person name="Chapman J."/>
            <person name="Pitluck S."/>
            <person name="Schmutz J."/>
            <person name="Rokhsar D."/>
        </authorList>
    </citation>
    <scope>NUCLEOTIDE SEQUENCE</scope>
</reference>
<proteinExistence type="predicted"/>
<name>A0A067GQF7_CITSI</name>
<dbReference type="Proteomes" id="UP000027120">
    <property type="component" value="Unassembled WGS sequence"/>
</dbReference>
<gene>
    <name evidence="1" type="ORF">CISIN_1g0202553mg</name>
</gene>
<dbReference type="AlphaFoldDB" id="A0A067GQF7"/>
<protein>
    <submittedName>
        <fullName evidence="1">Uncharacterized protein</fullName>
    </submittedName>
</protein>
<evidence type="ECO:0000313" key="2">
    <source>
        <dbReference type="Proteomes" id="UP000027120"/>
    </source>
</evidence>
<feature type="non-terminal residue" evidence="1">
    <location>
        <position position="1"/>
    </location>
</feature>
<sequence length="39" mass="4379">ASRYTLSRTTLELPGITPSSRVTFSPILEFTANTYFNLI</sequence>